<dbReference type="PROSITE" id="PS50056">
    <property type="entry name" value="TYR_PHOSPHATASE_2"/>
    <property type="match status" value="1"/>
</dbReference>
<dbReference type="PANTHER" id="PTHR10807:SF8">
    <property type="entry name" value="PHOSPHATIDYLINOSITOL-3-PHOSPHATE PHOSPHATASE"/>
    <property type="match status" value="1"/>
</dbReference>
<dbReference type="Gene3D" id="3.30.40.10">
    <property type="entry name" value="Zinc/RING finger domain, C3HC4 (zinc finger)"/>
    <property type="match status" value="1"/>
</dbReference>
<dbReference type="SUPFAM" id="SSF50729">
    <property type="entry name" value="PH domain-like"/>
    <property type="match status" value="1"/>
</dbReference>
<dbReference type="Pfam" id="PF21098">
    <property type="entry name" value="PH-GRAM_MTMR6-like"/>
    <property type="match status" value="1"/>
</dbReference>
<sequence>MKSQFRAQSKKLLNTSVLTAETMIDMVKCKVDAIADSITESVGSIERRASNASFKVTNSHLIDLLCSKPTWSRFNDLEQIAIEKVENVKLMDRLANNVTVVGTLFLTDTHLIFTDARCRHEKWIVYSQIASAEKLPLTAQGCPFRIRCKTFHILTLVLPRERVCIEVLTAIKKLSQPERIDDLYAFKYKNLEIPSKSLGWNFFDLESEYLRMGVPNAHWTKSLANANYELCDTYPSSIYVPTCAKHVQVLGSSKFRSRGRLPVLSYLHRDNQAAISRCSQPLAGFSARCVEDEELLQCIYEANPTSKELFVVDTRPMINAMANRAAGKGYEDERLYSNIKFQFVGIANIHIMRASLQKLIEVSDMKMPTMSSYMKALDESNWLKHIRTVLETSVFIANKIQEGTSVLVHCSDGWDRTAQTCSLASMMLDPHYRTIQGFQALIEKEWLSFGHKFNDRCRHISVVDTKEQSPVFTQFLDATWQMMTQFPTSFQFNERFLLTLHDHLYSSQFGTFLGNCEKDRVDLRLSERTYSLWGYVASDITDFVNPLYRKDLEVDKSFLIPNVAPQFISYWKGMYNRFDATVHERENVTDVLSALTDHNSSLEDHIKLLERRVQELGRLLGRPVAAISQKLQGLLSAESIHCLSSLLESDLSQSSTLNDQDTPISILNDGMESGDGNKLEDNSDDKESGFDDGSSLSKSHMMSDSIIRADGLDNVTLDQIYQEMDSVAINLKTLRNRLQCSCSLPFQHYSKRYHCWKCGNVFCSKCILRHTPLAGHYSQKPVPICKDCYKVIRNTKSMSSLQKYCDEQLSVTDNPSSLSSDTLDSVAS</sequence>
<dbReference type="Pfam" id="PF06602">
    <property type="entry name" value="Myotub-related"/>
    <property type="match status" value="1"/>
</dbReference>
<dbReference type="InterPro" id="IPR013083">
    <property type="entry name" value="Znf_RING/FYVE/PHD"/>
</dbReference>
<dbReference type="PROSITE" id="PS50178">
    <property type="entry name" value="ZF_FYVE"/>
    <property type="match status" value="1"/>
</dbReference>
<evidence type="ECO:0000259" key="18">
    <source>
        <dbReference type="PROSITE" id="PS50056"/>
    </source>
</evidence>
<dbReference type="InterPro" id="IPR010569">
    <property type="entry name" value="Myotubularin-like_Pase_dom"/>
</dbReference>
<dbReference type="InterPro" id="IPR048994">
    <property type="entry name" value="PH-GRAM_MTMR6-9"/>
</dbReference>
<dbReference type="InterPro" id="IPR000306">
    <property type="entry name" value="Znf_FYVE"/>
</dbReference>
<evidence type="ECO:0000256" key="17">
    <source>
        <dbReference type="SAM" id="MobiDB-lite"/>
    </source>
</evidence>
<evidence type="ECO:0000256" key="6">
    <source>
        <dbReference type="ARBA" id="ARBA00022723"/>
    </source>
</evidence>
<dbReference type="InterPro" id="IPR016130">
    <property type="entry name" value="Tyr_Pase_AS"/>
</dbReference>
<dbReference type="Pfam" id="PF01363">
    <property type="entry name" value="FYVE"/>
    <property type="match status" value="1"/>
</dbReference>
<feature type="domain" description="Tyrosine specific protein phosphatases" evidence="18">
    <location>
        <begin position="380"/>
        <end position="418"/>
    </location>
</feature>
<dbReference type="AlphaFoldDB" id="A0A7J7K8N4"/>
<keyword evidence="10" id="KW-0443">Lipid metabolism</keyword>
<keyword evidence="7 15" id="KW-0863">Zinc-finger</keyword>
<dbReference type="CDD" id="cd14532">
    <property type="entry name" value="PTP-MTMR6-like"/>
    <property type="match status" value="1"/>
</dbReference>
<keyword evidence="5" id="KW-0963">Cytoplasm</keyword>
<dbReference type="GO" id="GO:0005737">
    <property type="term" value="C:cytoplasm"/>
    <property type="evidence" value="ECO:0007669"/>
    <property type="project" value="UniProtKB-SubCell"/>
</dbReference>
<dbReference type="Proteomes" id="UP000593567">
    <property type="component" value="Unassembled WGS sequence"/>
</dbReference>
<evidence type="ECO:0000256" key="4">
    <source>
        <dbReference type="ARBA" id="ARBA00012903"/>
    </source>
</evidence>
<dbReference type="InterPro" id="IPR029021">
    <property type="entry name" value="Prot-tyrosine_phosphatase-like"/>
</dbReference>
<keyword evidence="9" id="KW-0862">Zinc</keyword>
<dbReference type="PANTHER" id="PTHR10807">
    <property type="entry name" value="MYOTUBULARIN-RELATED"/>
    <property type="match status" value="1"/>
</dbReference>
<evidence type="ECO:0000256" key="2">
    <source>
        <dbReference type="ARBA" id="ARBA00004496"/>
    </source>
</evidence>
<evidence type="ECO:0000256" key="10">
    <source>
        <dbReference type="ARBA" id="ARBA00023098"/>
    </source>
</evidence>
<keyword evidence="6" id="KW-0479">Metal-binding</keyword>
<feature type="active site" description="Phosphocysteine intermediate" evidence="13">
    <location>
        <position position="410"/>
    </location>
</feature>
<dbReference type="GO" id="GO:0004438">
    <property type="term" value="F:phosphatidylinositol-3-phosphate phosphatase activity"/>
    <property type="evidence" value="ECO:0007669"/>
    <property type="project" value="TreeGrafter"/>
</dbReference>
<dbReference type="InterPro" id="IPR000387">
    <property type="entry name" value="Tyr_Pase_dom"/>
</dbReference>
<dbReference type="GO" id="GO:0046856">
    <property type="term" value="P:phosphatidylinositol dephosphorylation"/>
    <property type="evidence" value="ECO:0007669"/>
    <property type="project" value="TreeGrafter"/>
</dbReference>
<dbReference type="FunFam" id="2.30.29.30:FF:000135">
    <property type="entry name" value="Myotubularin related protein 6"/>
    <property type="match status" value="1"/>
</dbReference>
<dbReference type="EC" id="3.1.3.95" evidence="4"/>
<keyword evidence="8" id="KW-0378">Hydrolase</keyword>
<feature type="domain" description="Myotubularin phosphatase" evidence="20">
    <location>
        <begin position="199"/>
        <end position="575"/>
    </location>
</feature>
<dbReference type="InterPro" id="IPR011993">
    <property type="entry name" value="PH-like_dom_sf"/>
</dbReference>
<keyword evidence="11" id="KW-0472">Membrane</keyword>
<dbReference type="GO" id="GO:0012505">
    <property type="term" value="C:endomembrane system"/>
    <property type="evidence" value="ECO:0007669"/>
    <property type="project" value="UniProtKB-SubCell"/>
</dbReference>
<evidence type="ECO:0000256" key="11">
    <source>
        <dbReference type="ARBA" id="ARBA00023136"/>
    </source>
</evidence>
<reference evidence="21" key="1">
    <citation type="submission" date="2020-06" db="EMBL/GenBank/DDBJ databases">
        <title>Draft genome of Bugula neritina, a colonial animal packing powerful symbionts and potential medicines.</title>
        <authorList>
            <person name="Rayko M."/>
        </authorList>
    </citation>
    <scope>NUCLEOTIDE SEQUENCE [LARGE SCALE GENOMIC DNA]</scope>
    <source>
        <strain evidence="21">Kwan_BN1</strain>
    </source>
</reference>
<keyword evidence="16" id="KW-0175">Coiled coil</keyword>
<protein>
    <recommendedName>
        <fullName evidence="4">phosphatidylinositol-3,5-bisphosphate 3-phosphatase</fullName>
        <ecNumber evidence="4">3.1.3.95</ecNumber>
    </recommendedName>
    <alternativeName>
        <fullName evidence="12">Phosphatidylinositol-3,5-bisphosphate 3-phosphatase</fullName>
    </alternativeName>
</protein>
<dbReference type="GO" id="GO:0008270">
    <property type="term" value="F:zinc ion binding"/>
    <property type="evidence" value="ECO:0007669"/>
    <property type="project" value="UniProtKB-KW"/>
</dbReference>
<feature type="domain" description="FYVE-type" evidence="19">
    <location>
        <begin position="742"/>
        <end position="793"/>
    </location>
</feature>
<evidence type="ECO:0000256" key="8">
    <source>
        <dbReference type="ARBA" id="ARBA00022801"/>
    </source>
</evidence>
<evidence type="ECO:0000313" key="22">
    <source>
        <dbReference type="Proteomes" id="UP000593567"/>
    </source>
</evidence>
<gene>
    <name evidence="21" type="ORF">EB796_006688</name>
</gene>
<dbReference type="PROSITE" id="PS00383">
    <property type="entry name" value="TYR_PHOSPHATASE_1"/>
    <property type="match status" value="1"/>
</dbReference>
<dbReference type="SMART" id="SM00064">
    <property type="entry name" value="FYVE"/>
    <property type="match status" value="1"/>
</dbReference>
<evidence type="ECO:0000256" key="1">
    <source>
        <dbReference type="ARBA" id="ARBA00004184"/>
    </source>
</evidence>
<dbReference type="SMART" id="SM00404">
    <property type="entry name" value="PTPc_motif"/>
    <property type="match status" value="1"/>
</dbReference>
<dbReference type="PROSITE" id="PS51339">
    <property type="entry name" value="PPASE_MYOTUBULARIN"/>
    <property type="match status" value="1"/>
</dbReference>
<evidence type="ECO:0000256" key="14">
    <source>
        <dbReference type="PIRSR" id="PIRSR630564-2"/>
    </source>
</evidence>
<evidence type="ECO:0000256" key="16">
    <source>
        <dbReference type="SAM" id="Coils"/>
    </source>
</evidence>
<evidence type="ECO:0000256" key="12">
    <source>
        <dbReference type="ARBA" id="ARBA00032571"/>
    </source>
</evidence>
<feature type="coiled-coil region" evidence="16">
    <location>
        <begin position="592"/>
        <end position="619"/>
    </location>
</feature>
<evidence type="ECO:0000256" key="9">
    <source>
        <dbReference type="ARBA" id="ARBA00022833"/>
    </source>
</evidence>
<comment type="subcellular location">
    <subcellularLocation>
        <location evidence="2">Cytoplasm</location>
    </subcellularLocation>
    <subcellularLocation>
        <location evidence="1">Endomembrane system</location>
        <topology evidence="1">Peripheral membrane protein</topology>
    </subcellularLocation>
</comment>
<feature type="region of interest" description="Disordered" evidence="17">
    <location>
        <begin position="654"/>
        <end position="698"/>
    </location>
</feature>
<evidence type="ECO:0000256" key="7">
    <source>
        <dbReference type="ARBA" id="ARBA00022771"/>
    </source>
</evidence>
<evidence type="ECO:0000256" key="3">
    <source>
        <dbReference type="ARBA" id="ARBA00007471"/>
    </source>
</evidence>
<dbReference type="Gene3D" id="3.90.190.10">
    <property type="entry name" value="Protein tyrosine phosphatase superfamily"/>
    <property type="match status" value="1"/>
</dbReference>
<evidence type="ECO:0000259" key="19">
    <source>
        <dbReference type="PROSITE" id="PS50178"/>
    </source>
</evidence>
<feature type="binding site" evidence="14">
    <location>
        <begin position="410"/>
        <end position="416"/>
    </location>
    <ligand>
        <name>substrate</name>
    </ligand>
</feature>
<comment type="similarity">
    <text evidence="3">Belongs to the protein-tyrosine phosphatase family. Non-receptor class myotubularin subfamily.</text>
</comment>
<comment type="caution">
    <text evidence="21">The sequence shown here is derived from an EMBL/GenBank/DDBJ whole genome shotgun (WGS) entry which is preliminary data.</text>
</comment>
<dbReference type="SUPFAM" id="SSF52799">
    <property type="entry name" value="(Phosphotyrosine protein) phosphatases II"/>
    <property type="match status" value="1"/>
</dbReference>
<feature type="compositionally biased region" description="Basic and acidic residues" evidence="17">
    <location>
        <begin position="675"/>
        <end position="689"/>
    </location>
</feature>
<dbReference type="OrthoDB" id="271628at2759"/>
<proteinExistence type="inferred from homology"/>
<evidence type="ECO:0000256" key="13">
    <source>
        <dbReference type="PIRSR" id="PIRSR630564-1"/>
    </source>
</evidence>
<dbReference type="Gene3D" id="2.30.29.30">
    <property type="entry name" value="Pleckstrin-homology domain (PH domain)/Phosphotyrosine-binding domain (PTB)"/>
    <property type="match status" value="1"/>
</dbReference>
<evidence type="ECO:0000259" key="20">
    <source>
        <dbReference type="PROSITE" id="PS51339"/>
    </source>
</evidence>
<dbReference type="InterPro" id="IPR011011">
    <property type="entry name" value="Znf_FYVE_PHD"/>
</dbReference>
<feature type="binding site" evidence="14">
    <location>
        <begin position="348"/>
        <end position="349"/>
    </location>
    <ligand>
        <name>substrate</name>
    </ligand>
</feature>
<dbReference type="GO" id="GO:0052629">
    <property type="term" value="F:phosphatidylinositol-3,5-bisphosphate 3-phosphatase activity"/>
    <property type="evidence" value="ECO:0007669"/>
    <property type="project" value="UniProtKB-EC"/>
</dbReference>
<dbReference type="InterPro" id="IPR017455">
    <property type="entry name" value="Znf_FYVE-rel"/>
</dbReference>
<dbReference type="SUPFAM" id="SSF57903">
    <property type="entry name" value="FYVE/PHD zinc finger"/>
    <property type="match status" value="1"/>
</dbReference>
<name>A0A7J7K8N4_BUGNE</name>
<evidence type="ECO:0000256" key="15">
    <source>
        <dbReference type="PROSITE-ProRule" id="PRU00091"/>
    </source>
</evidence>
<dbReference type="InterPro" id="IPR030564">
    <property type="entry name" value="Myotubularin"/>
</dbReference>
<dbReference type="CDD" id="cd15738">
    <property type="entry name" value="FYVE_MTMR_unchar"/>
    <property type="match status" value="1"/>
</dbReference>
<evidence type="ECO:0000256" key="5">
    <source>
        <dbReference type="ARBA" id="ARBA00022490"/>
    </source>
</evidence>
<accession>A0A7J7K8N4</accession>
<evidence type="ECO:0000313" key="21">
    <source>
        <dbReference type="EMBL" id="KAF6035000.1"/>
    </source>
</evidence>
<organism evidence="21 22">
    <name type="scientific">Bugula neritina</name>
    <name type="common">Brown bryozoan</name>
    <name type="synonym">Sertularia neritina</name>
    <dbReference type="NCBI Taxonomy" id="10212"/>
    <lineage>
        <taxon>Eukaryota</taxon>
        <taxon>Metazoa</taxon>
        <taxon>Spiralia</taxon>
        <taxon>Lophotrochozoa</taxon>
        <taxon>Bryozoa</taxon>
        <taxon>Gymnolaemata</taxon>
        <taxon>Cheilostomatida</taxon>
        <taxon>Flustrina</taxon>
        <taxon>Buguloidea</taxon>
        <taxon>Bugulidae</taxon>
        <taxon>Bugula</taxon>
    </lineage>
</organism>
<dbReference type="EMBL" id="VXIV02000953">
    <property type="protein sequence ID" value="KAF6035000.1"/>
    <property type="molecule type" value="Genomic_DNA"/>
</dbReference>
<keyword evidence="22" id="KW-1185">Reference proteome</keyword>
<dbReference type="InterPro" id="IPR003595">
    <property type="entry name" value="Tyr_Pase_cat"/>
</dbReference>